<evidence type="ECO:0000313" key="11">
    <source>
        <dbReference type="EMBL" id="BAZ93839.1"/>
    </source>
</evidence>
<accession>A0A1Z4VQB9</accession>
<feature type="transmembrane region" description="Helical" evidence="10">
    <location>
        <begin position="200"/>
        <end position="218"/>
    </location>
</feature>
<dbReference type="InterPro" id="IPR001807">
    <property type="entry name" value="ClC"/>
</dbReference>
<feature type="transmembrane region" description="Helical" evidence="10">
    <location>
        <begin position="239"/>
        <end position="258"/>
    </location>
</feature>
<reference evidence="11 12" key="1">
    <citation type="submission" date="2017-05" db="EMBL/GenBank/DDBJ databases">
        <title>Thiocyanate degradation by Thiohalobacter thiocyanaticus FOKN1.</title>
        <authorList>
            <person name="Oshiki M."/>
            <person name="Fukushima T."/>
            <person name="Kawano S."/>
            <person name="Nakagawa J."/>
        </authorList>
    </citation>
    <scope>NUCLEOTIDE SEQUENCE [LARGE SCALE GENOMIC DNA]</scope>
    <source>
        <strain evidence="11 12">FOKN1</strain>
    </source>
</reference>
<evidence type="ECO:0000256" key="4">
    <source>
        <dbReference type="ARBA" id="ARBA00022989"/>
    </source>
</evidence>
<keyword evidence="6 10" id="KW-0472">Membrane</keyword>
<dbReference type="InterPro" id="IPR050368">
    <property type="entry name" value="ClC-type_chloride_channel"/>
</dbReference>
<dbReference type="KEGG" id="ttc:FOKN1_1442"/>
<keyword evidence="3 10" id="KW-0812">Transmembrane</keyword>
<keyword evidence="4 10" id="KW-1133">Transmembrane helix</keyword>
<feature type="transmembrane region" description="Helical" evidence="10">
    <location>
        <begin position="270"/>
        <end position="288"/>
    </location>
</feature>
<dbReference type="PANTHER" id="PTHR43427:SF6">
    <property type="entry name" value="CHLORIDE CHANNEL PROTEIN CLC-E"/>
    <property type="match status" value="1"/>
</dbReference>
<feature type="transmembrane region" description="Helical" evidence="10">
    <location>
        <begin position="367"/>
        <end position="394"/>
    </location>
</feature>
<evidence type="ECO:0000256" key="5">
    <source>
        <dbReference type="ARBA" id="ARBA00023065"/>
    </source>
</evidence>
<dbReference type="InterPro" id="IPR014743">
    <property type="entry name" value="Cl-channel_core"/>
</dbReference>
<dbReference type="Pfam" id="PF00654">
    <property type="entry name" value="Voltage_CLC"/>
    <property type="match status" value="1"/>
</dbReference>
<dbReference type="Gene3D" id="1.10.3080.10">
    <property type="entry name" value="Clc chloride channel"/>
    <property type="match status" value="1"/>
</dbReference>
<dbReference type="RefSeq" id="WP_096365993.1">
    <property type="nucleotide sequence ID" value="NZ_AP018052.1"/>
</dbReference>
<keyword evidence="7" id="KW-0869">Chloride channel</keyword>
<dbReference type="CDD" id="cd00400">
    <property type="entry name" value="Voltage_gated_ClC"/>
    <property type="match status" value="1"/>
</dbReference>
<feature type="transmembrane region" description="Helical" evidence="10">
    <location>
        <begin position="309"/>
        <end position="329"/>
    </location>
</feature>
<evidence type="ECO:0000256" key="8">
    <source>
        <dbReference type="ARBA" id="ARBA00023214"/>
    </source>
</evidence>
<feature type="transmembrane region" description="Helical" evidence="10">
    <location>
        <begin position="335"/>
        <end position="355"/>
    </location>
</feature>
<evidence type="ECO:0000256" key="9">
    <source>
        <dbReference type="ARBA" id="ARBA00023303"/>
    </source>
</evidence>
<organism evidence="11 12">
    <name type="scientific">Thiohalobacter thiocyanaticus</name>
    <dbReference type="NCBI Taxonomy" id="585455"/>
    <lineage>
        <taxon>Bacteria</taxon>
        <taxon>Pseudomonadati</taxon>
        <taxon>Pseudomonadota</taxon>
        <taxon>Gammaproteobacteria</taxon>
        <taxon>Thiohalobacterales</taxon>
        <taxon>Thiohalobacteraceae</taxon>
        <taxon>Thiohalobacter</taxon>
    </lineage>
</organism>
<dbReference type="GO" id="GO:0034707">
    <property type="term" value="C:chloride channel complex"/>
    <property type="evidence" value="ECO:0007669"/>
    <property type="project" value="UniProtKB-KW"/>
</dbReference>
<feature type="transmembrane region" description="Helical" evidence="10">
    <location>
        <begin position="21"/>
        <end position="46"/>
    </location>
</feature>
<dbReference type="PRINTS" id="PR00762">
    <property type="entry name" value="CLCHANNEL"/>
</dbReference>
<protein>
    <submittedName>
        <fullName evidence="11">Chloride channel protein EriC</fullName>
    </submittedName>
</protein>
<keyword evidence="9" id="KW-0407">Ion channel</keyword>
<dbReference type="SUPFAM" id="SSF81340">
    <property type="entry name" value="Clc chloride channel"/>
    <property type="match status" value="1"/>
</dbReference>
<keyword evidence="12" id="KW-1185">Reference proteome</keyword>
<dbReference type="EMBL" id="AP018052">
    <property type="protein sequence ID" value="BAZ93839.1"/>
    <property type="molecule type" value="Genomic_DNA"/>
</dbReference>
<evidence type="ECO:0000256" key="7">
    <source>
        <dbReference type="ARBA" id="ARBA00023173"/>
    </source>
</evidence>
<dbReference type="GO" id="GO:0005254">
    <property type="term" value="F:chloride channel activity"/>
    <property type="evidence" value="ECO:0007669"/>
    <property type="project" value="UniProtKB-KW"/>
</dbReference>
<keyword evidence="5" id="KW-0406">Ion transport</keyword>
<evidence type="ECO:0000256" key="6">
    <source>
        <dbReference type="ARBA" id="ARBA00023136"/>
    </source>
</evidence>
<name>A0A1Z4VQB9_9GAMM</name>
<gene>
    <name evidence="11" type="ORF">FOKN1_1442</name>
</gene>
<feature type="transmembrane region" description="Helical" evidence="10">
    <location>
        <begin position="163"/>
        <end position="188"/>
    </location>
</feature>
<keyword evidence="8" id="KW-0868">Chloride</keyword>
<evidence type="ECO:0000313" key="12">
    <source>
        <dbReference type="Proteomes" id="UP000218765"/>
    </source>
</evidence>
<dbReference type="Proteomes" id="UP000218765">
    <property type="component" value="Chromosome"/>
</dbReference>
<dbReference type="OrthoDB" id="9767361at2"/>
<feature type="transmembrane region" description="Helical" evidence="10">
    <location>
        <begin position="71"/>
        <end position="88"/>
    </location>
</feature>
<keyword evidence="2" id="KW-0813">Transport</keyword>
<evidence type="ECO:0000256" key="2">
    <source>
        <dbReference type="ARBA" id="ARBA00022448"/>
    </source>
</evidence>
<comment type="subcellular location">
    <subcellularLocation>
        <location evidence="1">Membrane</location>
        <topology evidence="1">Multi-pass membrane protein</topology>
    </subcellularLocation>
</comment>
<proteinExistence type="predicted"/>
<feature type="transmembrane region" description="Helical" evidence="10">
    <location>
        <begin position="400"/>
        <end position="420"/>
    </location>
</feature>
<sequence length="575" mass="61279">MRAAISKQLERYRLSVARPDAVPQLALLGIVAGVLAGLTIIAFRLLAERLQSGLLTGQTGHFAALAPEHRLYLALFGGLVLGLMFQWLSRDARRVGILHVLERLEYHQGRMPWRNAVSQFLGGTLAIISGQSIGREGPSAHLGAASSNLPAQWLQLPNNSLRVTAACGVAAGIAASFNTPLAGVAFAMEVLMLEYTVAGFTPVILATVSATMLSRLVFGDQIAFIVPTISLGSLSELPYIMLAGILIGLIGAAFLRLLQLFTRLHTPLPVWLRFSLAGGAVGLAGMLVPQVMGIGDQTITDTFNAHYGLMLLVSILILKLLITTFTIGAGIPGGMIGPSLVIGAAGGGLLGMLGMETGISTPDSLGLYVLVGMGAMMAAILQAPLAGLIAILELTRSPDVILPGMLAVVSATVTAGLFTHRESVFHTMLRNLGMDYRNDPVNQSLRRVGVTAAMQTAFTLLPRQVERERIEQELKEGLHWIVIRAPEQADVLLAAVDLVQALTRDPEATEFDLMDIPGTRLQTTEIDRLASLQEAHARMRDTGAEALLVTRQVAPGLKRVEGILTADGIAQTYRI</sequence>
<dbReference type="PANTHER" id="PTHR43427">
    <property type="entry name" value="CHLORIDE CHANNEL PROTEIN CLC-E"/>
    <property type="match status" value="1"/>
</dbReference>
<evidence type="ECO:0000256" key="1">
    <source>
        <dbReference type="ARBA" id="ARBA00004141"/>
    </source>
</evidence>
<dbReference type="AlphaFoldDB" id="A0A1Z4VQB9"/>
<evidence type="ECO:0000256" key="10">
    <source>
        <dbReference type="SAM" id="Phobius"/>
    </source>
</evidence>
<evidence type="ECO:0000256" key="3">
    <source>
        <dbReference type="ARBA" id="ARBA00022692"/>
    </source>
</evidence>